<dbReference type="EMBL" id="BAAAHK010000019">
    <property type="protein sequence ID" value="GAA0957698.1"/>
    <property type="molecule type" value="Genomic_DNA"/>
</dbReference>
<dbReference type="SUPFAM" id="SSF56176">
    <property type="entry name" value="FAD-binding/transporter-associated domain-like"/>
    <property type="match status" value="1"/>
</dbReference>
<feature type="domain" description="FAD-binding PCMH-type" evidence="6">
    <location>
        <begin position="34"/>
        <end position="202"/>
    </location>
</feature>
<dbReference type="Pfam" id="PF01565">
    <property type="entry name" value="FAD_binding_4"/>
    <property type="match status" value="1"/>
</dbReference>
<dbReference type="InterPro" id="IPR016169">
    <property type="entry name" value="FAD-bd_PCMH_sub2"/>
</dbReference>
<accession>A0ABN1RI51</accession>
<keyword evidence="8" id="KW-1185">Reference proteome</keyword>
<reference evidence="7 8" key="1">
    <citation type="journal article" date="2019" name="Int. J. Syst. Evol. Microbiol.">
        <title>The Global Catalogue of Microorganisms (GCM) 10K type strain sequencing project: providing services to taxonomists for standard genome sequencing and annotation.</title>
        <authorList>
            <consortium name="The Broad Institute Genomics Platform"/>
            <consortium name="The Broad Institute Genome Sequencing Center for Infectious Disease"/>
            <person name="Wu L."/>
            <person name="Ma J."/>
        </authorList>
    </citation>
    <scope>NUCLEOTIDE SEQUENCE [LARGE SCALE GENOMIC DNA]</scope>
    <source>
        <strain evidence="7 8">JCM 10977</strain>
    </source>
</reference>
<dbReference type="Proteomes" id="UP001500542">
    <property type="component" value="Unassembled WGS sequence"/>
</dbReference>
<gene>
    <name evidence="7" type="ORF">GCM10009554_68790</name>
</gene>
<evidence type="ECO:0000256" key="1">
    <source>
        <dbReference type="ARBA" id="ARBA00001974"/>
    </source>
</evidence>
<dbReference type="RefSeq" id="WP_343980158.1">
    <property type="nucleotide sequence ID" value="NZ_BAAAHK010000019.1"/>
</dbReference>
<comment type="cofactor">
    <cofactor evidence="1">
        <name>FAD</name>
        <dbReference type="ChEBI" id="CHEBI:57692"/>
    </cofactor>
</comment>
<keyword evidence="5" id="KW-0560">Oxidoreductase</keyword>
<dbReference type="Gene3D" id="3.40.462.20">
    <property type="match status" value="1"/>
</dbReference>
<comment type="similarity">
    <text evidence="2">Belongs to the oxygen-dependent FAD-linked oxidoreductase family.</text>
</comment>
<dbReference type="InterPro" id="IPR036318">
    <property type="entry name" value="FAD-bd_PCMH-like_sf"/>
</dbReference>
<dbReference type="PANTHER" id="PTHR42973:SF39">
    <property type="entry name" value="FAD-BINDING PCMH-TYPE DOMAIN-CONTAINING PROTEIN"/>
    <property type="match status" value="1"/>
</dbReference>
<dbReference type="InterPro" id="IPR016167">
    <property type="entry name" value="FAD-bd_PCMH_sub1"/>
</dbReference>
<dbReference type="PROSITE" id="PS51387">
    <property type="entry name" value="FAD_PCMH"/>
    <property type="match status" value="1"/>
</dbReference>
<dbReference type="Gene3D" id="3.30.43.10">
    <property type="entry name" value="Uridine Diphospho-n-acetylenolpyruvylglucosamine Reductase, domain 2"/>
    <property type="match status" value="1"/>
</dbReference>
<name>A0ABN1RI51_9ACTN</name>
<dbReference type="InterPro" id="IPR050416">
    <property type="entry name" value="FAD-linked_Oxidoreductase"/>
</dbReference>
<evidence type="ECO:0000313" key="8">
    <source>
        <dbReference type="Proteomes" id="UP001500542"/>
    </source>
</evidence>
<keyword evidence="3" id="KW-0285">Flavoprotein</keyword>
<sequence>MTLIDQLRDSITGPVLGPADDDFAAEVAAWVLSTQHTPDIAVGLTSEEDAAALVRLAAAAGTPVRVLASGHGSAVAVTDGILATTSRLTGVTIDPETRIARINAGCRWADVIEAAGEHGLTPITGASANVGVIGYTLGGGLGPLSRTYGFSSDWARGFRVAVASGEVVTASATENPDLFWALRGGKGGFGIVTSMDFELVELSTIYGGSVFFDAPQIASAVPTWIEWTKTLPETATSSFVVLRLPPMEFIPEPLRGKTVISVRFAFVGDAAEGERLFQPIRDIGPTIIDAVSQMPTTAIATIHNDPTDPSPSWDRGLLLNELDADFAKTFLDVAGPDQQVPFVAIEIRHLGGATKRDVPEGSAVGGRGGAYTFFMAGVPDPSLFATVLPPAADAILTAIGPWTAAETTINYAGGLTVPGVYEASWPAATFARLAEVRATYDPNTLFPYGPA</sequence>
<dbReference type="InterPro" id="IPR016166">
    <property type="entry name" value="FAD-bd_PCMH"/>
</dbReference>
<comment type="caution">
    <text evidence="7">The sequence shown here is derived from an EMBL/GenBank/DDBJ whole genome shotgun (WGS) entry which is preliminary data.</text>
</comment>
<evidence type="ECO:0000256" key="2">
    <source>
        <dbReference type="ARBA" id="ARBA00005466"/>
    </source>
</evidence>
<organism evidence="7 8">
    <name type="scientific">Kribbella koreensis</name>
    <dbReference type="NCBI Taxonomy" id="57909"/>
    <lineage>
        <taxon>Bacteria</taxon>
        <taxon>Bacillati</taxon>
        <taxon>Actinomycetota</taxon>
        <taxon>Actinomycetes</taxon>
        <taxon>Propionibacteriales</taxon>
        <taxon>Kribbellaceae</taxon>
        <taxon>Kribbella</taxon>
    </lineage>
</organism>
<dbReference type="Gene3D" id="3.30.465.10">
    <property type="match status" value="1"/>
</dbReference>
<dbReference type="PANTHER" id="PTHR42973">
    <property type="entry name" value="BINDING OXIDOREDUCTASE, PUTATIVE (AFU_ORTHOLOGUE AFUA_1G17690)-RELATED"/>
    <property type="match status" value="1"/>
</dbReference>
<evidence type="ECO:0000256" key="4">
    <source>
        <dbReference type="ARBA" id="ARBA00022827"/>
    </source>
</evidence>
<evidence type="ECO:0000256" key="3">
    <source>
        <dbReference type="ARBA" id="ARBA00022630"/>
    </source>
</evidence>
<dbReference type="InterPro" id="IPR006094">
    <property type="entry name" value="Oxid_FAD_bind_N"/>
</dbReference>
<evidence type="ECO:0000256" key="5">
    <source>
        <dbReference type="ARBA" id="ARBA00023002"/>
    </source>
</evidence>
<keyword evidence="4" id="KW-0274">FAD</keyword>
<protein>
    <submittedName>
        <fullName evidence="7">FAD-binding oxidoreductase</fullName>
    </submittedName>
</protein>
<proteinExistence type="inferred from homology"/>
<evidence type="ECO:0000313" key="7">
    <source>
        <dbReference type="EMBL" id="GAA0957698.1"/>
    </source>
</evidence>
<evidence type="ECO:0000259" key="6">
    <source>
        <dbReference type="PROSITE" id="PS51387"/>
    </source>
</evidence>